<evidence type="ECO:0008006" key="3">
    <source>
        <dbReference type="Google" id="ProtNLM"/>
    </source>
</evidence>
<name>A0A414R9U1_9FIRM</name>
<comment type="caution">
    <text evidence="1">The sequence shown here is derived from an EMBL/GenBank/DDBJ whole genome shotgun (WGS) entry which is preliminary data.</text>
</comment>
<organism evidence="1 2">
    <name type="scientific">Eubacterium ventriosum</name>
    <dbReference type="NCBI Taxonomy" id="39496"/>
    <lineage>
        <taxon>Bacteria</taxon>
        <taxon>Bacillati</taxon>
        <taxon>Bacillota</taxon>
        <taxon>Clostridia</taxon>
        <taxon>Eubacteriales</taxon>
        <taxon>Eubacteriaceae</taxon>
        <taxon>Eubacterium</taxon>
    </lineage>
</organism>
<dbReference type="Proteomes" id="UP000286186">
    <property type="component" value="Unassembled WGS sequence"/>
</dbReference>
<dbReference type="Gene3D" id="3.90.1720.10">
    <property type="entry name" value="endopeptidase domain like (from Nostoc punctiforme)"/>
    <property type="match status" value="1"/>
</dbReference>
<dbReference type="SUPFAM" id="SSF54001">
    <property type="entry name" value="Cysteine proteinases"/>
    <property type="match status" value="1"/>
</dbReference>
<dbReference type="EMBL" id="QRHR01000003">
    <property type="protein sequence ID" value="RHF89764.1"/>
    <property type="molecule type" value="Genomic_DNA"/>
</dbReference>
<reference evidence="1 2" key="1">
    <citation type="submission" date="2018-08" db="EMBL/GenBank/DDBJ databases">
        <title>A genome reference for cultivated species of the human gut microbiota.</title>
        <authorList>
            <person name="Zou Y."/>
            <person name="Xue W."/>
            <person name="Luo G."/>
        </authorList>
    </citation>
    <scope>NUCLEOTIDE SEQUENCE [LARGE SCALE GENOMIC DNA]</scope>
    <source>
        <strain evidence="1 2">AM23-22</strain>
    </source>
</reference>
<accession>A0A414R9U1</accession>
<proteinExistence type="predicted"/>
<protein>
    <recommendedName>
        <fullName evidence="3">Peptidoglycan endopeptidase</fullName>
    </recommendedName>
</protein>
<dbReference type="InterPro" id="IPR038765">
    <property type="entry name" value="Papain-like_cys_pep_sf"/>
</dbReference>
<gene>
    <name evidence="1" type="ORF">DW652_04655</name>
</gene>
<dbReference type="AlphaFoldDB" id="A0A414R9U1"/>
<evidence type="ECO:0000313" key="2">
    <source>
        <dbReference type="Proteomes" id="UP000286186"/>
    </source>
</evidence>
<sequence length="200" mass="22675">MENNTWGKAVVEKALLYAEHKWYPTDKNVMHGVDENGRYVDTPDITWKGELLNCGWWKPNEKNKGVAYGWGNASSIEEFDQGIADGKYAGNVPEDTSRYGSWNTVGVDCSGLLTVCWGLPKKIAARDIPNIAKVIDISEIRQGDVLAIRSHVMIFKEFIDEEKSRVRIIDSTRSTGKVSQREFLVSDLLEQGYIAYRKRQ</sequence>
<dbReference type="RefSeq" id="WP_118231515.1">
    <property type="nucleotide sequence ID" value="NZ_CATWJF010000012.1"/>
</dbReference>
<evidence type="ECO:0000313" key="1">
    <source>
        <dbReference type="EMBL" id="RHF89764.1"/>
    </source>
</evidence>